<dbReference type="Proteomes" id="UP000249949">
    <property type="component" value="Chromosome"/>
</dbReference>
<dbReference type="KEGG" id="nct:NMSP_0372"/>
<keyword evidence="1" id="KW-0812">Transmembrane</keyword>
<keyword evidence="3" id="KW-1185">Reference proteome</keyword>
<keyword evidence="1" id="KW-0472">Membrane</keyword>
<gene>
    <name evidence="2" type="ORF">NMSP_0372</name>
</gene>
<accession>A0A2Z2HJH8</accession>
<reference evidence="2 3" key="1">
    <citation type="journal article" date="2017" name="Environ. Microbiol.">
        <title>Genome and epigenome of a novel marine Thaumarchaeota strain suggest viral infection, phosphorothioation DNA modification and multiple restriction systems.</title>
        <authorList>
            <person name="Ahlgren N.A."/>
            <person name="Chen Y."/>
            <person name="Needham D.M."/>
            <person name="Parada A.E."/>
            <person name="Sachdeva R."/>
            <person name="Trinh V."/>
            <person name="Chen T."/>
            <person name="Fuhrman J.A."/>
        </authorList>
    </citation>
    <scope>NUCLEOTIDE SEQUENCE [LARGE SCALE GENOMIC DNA]</scope>
    <source>
        <strain evidence="2 3">SPOT01</strain>
    </source>
</reference>
<name>A0A2Z2HJH8_9ARCH</name>
<evidence type="ECO:0000313" key="3">
    <source>
        <dbReference type="Proteomes" id="UP000249949"/>
    </source>
</evidence>
<proteinExistence type="predicted"/>
<feature type="transmembrane region" description="Helical" evidence="1">
    <location>
        <begin position="6"/>
        <end position="27"/>
    </location>
</feature>
<evidence type="ECO:0000256" key="1">
    <source>
        <dbReference type="SAM" id="Phobius"/>
    </source>
</evidence>
<evidence type="ECO:0000313" key="2">
    <source>
        <dbReference type="EMBL" id="ARS63995.1"/>
    </source>
</evidence>
<organism evidence="2 3">
    <name type="scientific">Candidatus Nitrosomarinus catalinensis</name>
    <dbReference type="NCBI Taxonomy" id="1898749"/>
    <lineage>
        <taxon>Archaea</taxon>
        <taxon>Nitrososphaerota</taxon>
        <taxon>Nitrososphaeria</taxon>
        <taxon>Nitrosopumilales</taxon>
        <taxon>Nitrosopumilaceae</taxon>
        <taxon>Candidatus Nitrosomarinus</taxon>
    </lineage>
</organism>
<dbReference type="OrthoDB" id="2910at2157"/>
<keyword evidence="1" id="KW-1133">Transmembrane helix</keyword>
<dbReference type="AlphaFoldDB" id="A0A2Z2HJH8"/>
<dbReference type="EMBL" id="CP021324">
    <property type="protein sequence ID" value="ARS63995.1"/>
    <property type="molecule type" value="Genomic_DNA"/>
</dbReference>
<protein>
    <submittedName>
        <fullName evidence="2">Uncharacterized protein</fullName>
    </submittedName>
</protein>
<sequence>MAAAVIIIPILVVSIVAISSYLVYQLFLKNFLAKRSISQTLEKYNIQKTPSQIIKEYHENKGEHLTHEEIQKLEKNYTRNEPEQFLAMYDAIRENSKDKK</sequence>